<evidence type="ECO:0000313" key="3">
    <source>
        <dbReference type="Proteomes" id="UP000621455"/>
    </source>
</evidence>
<keyword evidence="3" id="KW-1185">Reference proteome</keyword>
<comment type="caution">
    <text evidence="2">The sequence shown here is derived from an EMBL/GenBank/DDBJ whole genome shotgun (WGS) entry which is preliminary data.</text>
</comment>
<dbReference type="Pfam" id="PF05593">
    <property type="entry name" value="RHS_repeat"/>
    <property type="match status" value="1"/>
</dbReference>
<sequence>MYNDMRIPRCWGPIPAPSHRRRRCRQRHKYDLVGNLKEVTDPLGRVTNLTYDLLDRVKQVEQLLTNGARPTIKYGDDGIDQVATVTDPRNLETHYSVDGLGNRSELGSPDTGLTKSTYDAAGNLKTRMDGRGKTNTGEKREFGKIGR</sequence>
<organism evidence="2 3">
    <name type="scientific">Massilia frigida</name>
    <dbReference type="NCBI Taxonomy" id="2609281"/>
    <lineage>
        <taxon>Bacteria</taxon>
        <taxon>Pseudomonadati</taxon>
        <taxon>Pseudomonadota</taxon>
        <taxon>Betaproteobacteria</taxon>
        <taxon>Burkholderiales</taxon>
        <taxon>Oxalobacteraceae</taxon>
        <taxon>Telluria group</taxon>
        <taxon>Massilia</taxon>
    </lineage>
</organism>
<dbReference type="EMBL" id="WHJG01000091">
    <property type="protein sequence ID" value="NHZ84110.1"/>
    <property type="molecule type" value="Genomic_DNA"/>
</dbReference>
<feature type="compositionally biased region" description="Basic and acidic residues" evidence="1">
    <location>
        <begin position="126"/>
        <end position="147"/>
    </location>
</feature>
<feature type="region of interest" description="Disordered" evidence="1">
    <location>
        <begin position="94"/>
        <end position="147"/>
    </location>
</feature>
<reference evidence="2 3" key="1">
    <citation type="submission" date="2019-10" db="EMBL/GenBank/DDBJ databases">
        <title>Taxonomy of Antarctic Massilia spp.: description of Massilia rubra sp. nov., Massilia aquatica sp. nov., Massilia mucilaginosa sp. nov., Massilia frigida sp. nov. isolated from streams, lakes and regoliths.</title>
        <authorList>
            <person name="Holochova P."/>
            <person name="Sedlacek I."/>
            <person name="Kralova S."/>
            <person name="Maslanova I."/>
            <person name="Busse H.-J."/>
            <person name="Stankova E."/>
            <person name="Vrbovska V."/>
            <person name="Kovarovic V."/>
            <person name="Bartak M."/>
            <person name="Svec P."/>
            <person name="Pantucek R."/>
        </authorList>
    </citation>
    <scope>NUCLEOTIDE SEQUENCE [LARGE SCALE GENOMIC DNA]</scope>
    <source>
        <strain evidence="2 3">CCM 8695</strain>
    </source>
</reference>
<dbReference type="Gene3D" id="2.180.10.10">
    <property type="entry name" value="RHS repeat-associated core"/>
    <property type="match status" value="1"/>
</dbReference>
<gene>
    <name evidence="2" type="ORF">F2P44_33370</name>
</gene>
<protein>
    <recommendedName>
        <fullName evidence="4">RHS repeat protein</fullName>
    </recommendedName>
</protein>
<evidence type="ECO:0000313" key="2">
    <source>
        <dbReference type="EMBL" id="NHZ84110.1"/>
    </source>
</evidence>
<evidence type="ECO:0000256" key="1">
    <source>
        <dbReference type="SAM" id="MobiDB-lite"/>
    </source>
</evidence>
<name>A0ABX0NKF6_9BURK</name>
<dbReference type="Proteomes" id="UP000621455">
    <property type="component" value="Unassembled WGS sequence"/>
</dbReference>
<proteinExistence type="predicted"/>
<dbReference type="InterPro" id="IPR006530">
    <property type="entry name" value="YD"/>
</dbReference>
<dbReference type="NCBIfam" id="TIGR01643">
    <property type="entry name" value="YD_repeat_2x"/>
    <property type="match status" value="1"/>
</dbReference>
<evidence type="ECO:0008006" key="4">
    <source>
        <dbReference type="Google" id="ProtNLM"/>
    </source>
</evidence>
<accession>A0ABX0NKF6</accession>
<dbReference type="InterPro" id="IPR031325">
    <property type="entry name" value="RHS_repeat"/>
</dbReference>